<evidence type="ECO:0000256" key="1">
    <source>
        <dbReference type="ARBA" id="ARBA00022630"/>
    </source>
</evidence>
<evidence type="ECO:0000256" key="2">
    <source>
        <dbReference type="ARBA" id="ARBA00022643"/>
    </source>
</evidence>
<dbReference type="InterPro" id="IPR011251">
    <property type="entry name" value="Luciferase-like_dom"/>
</dbReference>
<comment type="caution">
    <text evidence="6">The sequence shown here is derived from an EMBL/GenBank/DDBJ whole genome shotgun (WGS) entry which is preliminary data.</text>
</comment>
<keyword evidence="3" id="KW-0560">Oxidoreductase</keyword>
<dbReference type="InterPro" id="IPR050172">
    <property type="entry name" value="SsuD_RutA_monooxygenase"/>
</dbReference>
<reference evidence="7" key="1">
    <citation type="journal article" date="2019" name="Int. J. Syst. Evol. Microbiol.">
        <title>The Global Catalogue of Microorganisms (GCM) 10K type strain sequencing project: providing services to taxonomists for standard genome sequencing and annotation.</title>
        <authorList>
            <consortium name="The Broad Institute Genomics Platform"/>
            <consortium name="The Broad Institute Genome Sequencing Center for Infectious Disease"/>
            <person name="Wu L."/>
            <person name="Ma J."/>
        </authorList>
    </citation>
    <scope>NUCLEOTIDE SEQUENCE [LARGE SCALE GENOMIC DNA]</scope>
    <source>
        <strain evidence="7">JCM 16925</strain>
    </source>
</reference>
<dbReference type="CDD" id="cd01094">
    <property type="entry name" value="Alkanesulfonate_monoxygenase"/>
    <property type="match status" value="1"/>
</dbReference>
<keyword evidence="7" id="KW-1185">Reference proteome</keyword>
<dbReference type="PANTHER" id="PTHR42847:SF4">
    <property type="entry name" value="ALKANESULFONATE MONOOXYGENASE-RELATED"/>
    <property type="match status" value="1"/>
</dbReference>
<sequence length="392" mass="43061">MSLTFHWFLPTNGDSRHVVGGGHGTPATVSGRDRPPTVAYLSQIARAAEDLGFVGALTPTGAWCEDAWLTTAMVSQHTERLKFLVAFRPGFVSPTLAAQMASTFQRQSGGRLLLNVVTGGESHEQRAYGDFLDKDDRYRRTGEFLQIVRGLWEGRTVDLVGEHLQVEDAKLARVPDPVPEVYFGGSSPIAGQIAARHVDVYLTWGEPPADVARKIAWIRALAEKEGRSVRFGIRLHVITRDTAEQAWAEARRLLAGFDPETVRAVQAGLARSESEGQQRMLALHGGSSDDLEIYPNLWAGIGLVRGGAGTALVGSHDEVAERIAEYHRLGIDEFVLSGYPHLEEAYWFGEGVLPRLETQGLWTHPFSDATAARTVTQVPFMERESAKVTRIP</sequence>
<accession>A0ABP7V4N2</accession>
<dbReference type="Pfam" id="PF00296">
    <property type="entry name" value="Bac_luciferase"/>
    <property type="match status" value="1"/>
</dbReference>
<evidence type="ECO:0000256" key="4">
    <source>
        <dbReference type="ARBA" id="ARBA00023033"/>
    </source>
</evidence>
<dbReference type="SUPFAM" id="SSF51679">
    <property type="entry name" value="Bacterial luciferase-like"/>
    <property type="match status" value="1"/>
</dbReference>
<dbReference type="InterPro" id="IPR036661">
    <property type="entry name" value="Luciferase-like_sf"/>
</dbReference>
<keyword evidence="2" id="KW-0288">FMN</keyword>
<proteinExistence type="predicted"/>
<feature type="domain" description="Luciferase-like" evidence="5">
    <location>
        <begin position="5"/>
        <end position="333"/>
    </location>
</feature>
<gene>
    <name evidence="6" type="ORF">GCM10022233_35570</name>
</gene>
<dbReference type="RefSeq" id="WP_345013718.1">
    <property type="nucleotide sequence ID" value="NZ_BAAAZY010000010.1"/>
</dbReference>
<evidence type="ECO:0000313" key="7">
    <source>
        <dbReference type="Proteomes" id="UP001499984"/>
    </source>
</evidence>
<dbReference type="EMBL" id="BAAAZY010000010">
    <property type="protein sequence ID" value="GAA4059477.1"/>
    <property type="molecule type" value="Genomic_DNA"/>
</dbReference>
<keyword evidence="1" id="KW-0285">Flavoprotein</keyword>
<evidence type="ECO:0000256" key="3">
    <source>
        <dbReference type="ARBA" id="ARBA00023002"/>
    </source>
</evidence>
<organism evidence="6 7">
    <name type="scientific">Streptomyces shaanxiensis</name>
    <dbReference type="NCBI Taxonomy" id="653357"/>
    <lineage>
        <taxon>Bacteria</taxon>
        <taxon>Bacillati</taxon>
        <taxon>Actinomycetota</taxon>
        <taxon>Actinomycetes</taxon>
        <taxon>Kitasatosporales</taxon>
        <taxon>Streptomycetaceae</taxon>
        <taxon>Streptomyces</taxon>
    </lineage>
</organism>
<dbReference type="Proteomes" id="UP001499984">
    <property type="component" value="Unassembled WGS sequence"/>
</dbReference>
<evidence type="ECO:0000313" key="6">
    <source>
        <dbReference type="EMBL" id="GAA4059477.1"/>
    </source>
</evidence>
<name>A0ABP7V4N2_9ACTN</name>
<dbReference type="PANTHER" id="PTHR42847">
    <property type="entry name" value="ALKANESULFONATE MONOOXYGENASE"/>
    <property type="match status" value="1"/>
</dbReference>
<evidence type="ECO:0000259" key="5">
    <source>
        <dbReference type="Pfam" id="PF00296"/>
    </source>
</evidence>
<protein>
    <submittedName>
        <fullName evidence="6">LLM class flavin-dependent oxidoreductase</fullName>
    </submittedName>
</protein>
<dbReference type="Gene3D" id="3.20.20.30">
    <property type="entry name" value="Luciferase-like domain"/>
    <property type="match status" value="1"/>
</dbReference>
<keyword evidence="4" id="KW-0503">Monooxygenase</keyword>